<keyword evidence="3 6" id="KW-0378">Hydrolase</keyword>
<gene>
    <name evidence="9" type="ORF">Fcan01_06677</name>
</gene>
<keyword evidence="6" id="KW-0732">Signal</keyword>
<feature type="region of interest" description="Disordered" evidence="7">
    <location>
        <begin position="988"/>
        <end position="1012"/>
    </location>
</feature>
<dbReference type="AlphaFoldDB" id="A0A226EM68"/>
<evidence type="ECO:0000259" key="8">
    <source>
        <dbReference type="SMART" id="SM00872"/>
    </source>
</evidence>
<accession>A0A226EM68</accession>
<dbReference type="Pfam" id="PF01074">
    <property type="entry name" value="Glyco_hydro_38N"/>
    <property type="match status" value="1"/>
</dbReference>
<reference evidence="9 10" key="1">
    <citation type="submission" date="2015-12" db="EMBL/GenBank/DDBJ databases">
        <title>The genome of Folsomia candida.</title>
        <authorList>
            <person name="Faddeeva A."/>
            <person name="Derks M.F."/>
            <person name="Anvar Y."/>
            <person name="Smit S."/>
            <person name="Van Straalen N."/>
            <person name="Roelofs D."/>
        </authorList>
    </citation>
    <scope>NUCLEOTIDE SEQUENCE [LARGE SCALE GENOMIC DNA]</scope>
    <source>
        <strain evidence="9 10">VU population</strain>
        <tissue evidence="9">Whole body</tissue>
    </source>
</reference>
<dbReference type="GO" id="GO:0030246">
    <property type="term" value="F:carbohydrate binding"/>
    <property type="evidence" value="ECO:0007669"/>
    <property type="project" value="InterPro"/>
</dbReference>
<sequence>MLTSLVFVLLFAFTICTTAKPQQNRGHNGSFPNPSPAHVLSLARPVNHGSSSLEDISTNFSPEFFLPKNLTRSQSQQQQFPVPVQTTDSPNATCPRVESEQYKPDFDSLEIFPRLGFHDSWTRQKWFWNAEDFNFEKRFKSEFQRQDGSPPPHLKVFVVPHSHDDPGWLKPMESYFNTNTRHTLDLIVEKLTLYPNMTFVWNEITFLSMWWDRARTNQKIKFLNLIKEGRLEILTGAFVMPDEATTSLYTLVDEIITGRQWVSNFLGVTPNISWAIDPFGHGPTMPYLMKLAGVDKLVVQRTHFGWKKYLGAKRYGNFNWVPRWDTNADYKMLTHHAPYDIYTTKHTCGPNPLVCLRLDFRSVIGEYSEYSRHARPVRDIDLDELAADMVGQFQRTASLFSPSRVVMFELGEDFRFGISEEWDQQYENHVPLMNHINANRDRFGVDIRFGTVSDYFNAVELENHKLATFSGDFFPYSDVYLFGRPAYWTGYFGTRPYWKKFYQETLSLMRDAEILYTYAGNLAARDPDHVMSVVLRREYRNFVEARKMTALFATHDGVTGTSRRVTMEDFGQKLMEARKTALQIQRQSIRTIFYNGLNATISSLGLDTQTLSFGELPTRVPRVIYESDTITKKILVFNSLSFNRTELIRVLVTSPTVKVVGTRNENIHSQINPYADLDQEEIVFGKVFELSFLAELEPMTLHSFEIRRTTYDDPLAAKTAKVSCRGCKTLDTQYEGTFSHFEVENITSPTIILGNKEQELYFNGTTGFLRRVIKLQEEISIPVKVQFGAYRSVYRDSGAYLLKPDVESHIQIPFDDQVPAKLLIVEGPVTSYLASYDSPLVVTTRLLGSRGQGIQVENQIDLGNVPAEVYMRIDTWLNSTTLSVHKQNQPTIFTDQNGYTMEKRVKVPWIGYEGNVYPVTSMVYMQDTENLVRFSVMVDRAHGFNSMNPGRLEALIERRTIYDDGKGMAEGVTDNRKTISNYIFHIERLGPSSDSSPEPRTDPKDNSDYRNNLPTLQAQKLSLGLNHVPTTFGYDDTLGGFLGRYSLLTKPLPEDSHVLTLRTLSNFSILPDETEMPSEKALLVTQKLGYLPFDANTTSCTRNNYSVFSNARDLFEQGTKFVNLDIDSADITDLAGVVGVQYSGKRSFLPIVERKPFEIATLLVTFRQKKATNSNKRGSSHAYHHQYGREIPQTLSLIQETTTLESVSYEKAR</sequence>
<dbReference type="Gene3D" id="2.60.40.1180">
    <property type="entry name" value="Golgi alpha-mannosidase II"/>
    <property type="match status" value="1"/>
</dbReference>
<dbReference type="SUPFAM" id="SSF88713">
    <property type="entry name" value="Glycoside hydrolase/deacetylase"/>
    <property type="match status" value="1"/>
</dbReference>
<feature type="domain" description="Glycoside hydrolase family 38 central" evidence="8">
    <location>
        <begin position="486"/>
        <end position="574"/>
    </location>
</feature>
<organism evidence="9 10">
    <name type="scientific">Folsomia candida</name>
    <name type="common">Springtail</name>
    <dbReference type="NCBI Taxonomy" id="158441"/>
    <lineage>
        <taxon>Eukaryota</taxon>
        <taxon>Metazoa</taxon>
        <taxon>Ecdysozoa</taxon>
        <taxon>Arthropoda</taxon>
        <taxon>Hexapoda</taxon>
        <taxon>Collembola</taxon>
        <taxon>Entomobryomorpha</taxon>
        <taxon>Isotomoidea</taxon>
        <taxon>Isotomidae</taxon>
        <taxon>Proisotominae</taxon>
        <taxon>Folsomia</taxon>
    </lineage>
</organism>
<dbReference type="InterPro" id="IPR015341">
    <property type="entry name" value="Glyco_hydro_38_cen"/>
</dbReference>
<dbReference type="Gene3D" id="3.20.110.10">
    <property type="entry name" value="Glycoside hydrolase 38, N terminal domain"/>
    <property type="match status" value="1"/>
</dbReference>
<comment type="cofactor">
    <cofactor evidence="6">
        <name>Zn(2+)</name>
        <dbReference type="ChEBI" id="CHEBI:29105"/>
    </cofactor>
    <text evidence="6">Binds 1 zinc ion per subunit.</text>
</comment>
<evidence type="ECO:0000256" key="4">
    <source>
        <dbReference type="ARBA" id="ARBA00022833"/>
    </source>
</evidence>
<feature type="compositionally biased region" description="Basic and acidic residues" evidence="7">
    <location>
        <begin position="997"/>
        <end position="1008"/>
    </location>
</feature>
<dbReference type="Pfam" id="PF09261">
    <property type="entry name" value="Alpha-mann_mid"/>
    <property type="match status" value="1"/>
</dbReference>
<evidence type="ECO:0000256" key="3">
    <source>
        <dbReference type="ARBA" id="ARBA00022801"/>
    </source>
</evidence>
<evidence type="ECO:0000256" key="7">
    <source>
        <dbReference type="SAM" id="MobiDB-lite"/>
    </source>
</evidence>
<evidence type="ECO:0000256" key="1">
    <source>
        <dbReference type="ARBA" id="ARBA00009792"/>
    </source>
</evidence>
<dbReference type="GO" id="GO:0000139">
    <property type="term" value="C:Golgi membrane"/>
    <property type="evidence" value="ECO:0007669"/>
    <property type="project" value="TreeGrafter"/>
</dbReference>
<keyword evidence="2 6" id="KW-0479">Metal-binding</keyword>
<evidence type="ECO:0000313" key="9">
    <source>
        <dbReference type="EMBL" id="OXA58559.1"/>
    </source>
</evidence>
<comment type="similarity">
    <text evidence="1 6">Belongs to the glycosyl hydrolase 38 family.</text>
</comment>
<dbReference type="InterPro" id="IPR011682">
    <property type="entry name" value="Glyco_hydro_38_C"/>
</dbReference>
<dbReference type="PANTHER" id="PTHR11607:SF70">
    <property type="entry name" value="ALPHA-MANNOSIDASE"/>
    <property type="match status" value="1"/>
</dbReference>
<dbReference type="InterPro" id="IPR000602">
    <property type="entry name" value="Glyco_hydro_38_N"/>
</dbReference>
<dbReference type="InterPro" id="IPR027291">
    <property type="entry name" value="Glyco_hydro_38_N_sf"/>
</dbReference>
<dbReference type="Gene3D" id="2.70.98.30">
    <property type="entry name" value="Golgi alpha-mannosidase II, domain 4"/>
    <property type="match status" value="1"/>
</dbReference>
<dbReference type="InterPro" id="IPR037094">
    <property type="entry name" value="Glyco_hydro_38_cen_sf"/>
</dbReference>
<evidence type="ECO:0000256" key="5">
    <source>
        <dbReference type="ARBA" id="ARBA00023295"/>
    </source>
</evidence>
<dbReference type="PANTHER" id="PTHR11607">
    <property type="entry name" value="ALPHA-MANNOSIDASE"/>
    <property type="match status" value="1"/>
</dbReference>
<name>A0A226EM68_FOLCA</name>
<dbReference type="EMBL" id="LNIX01000003">
    <property type="protein sequence ID" value="OXA58559.1"/>
    <property type="molecule type" value="Genomic_DNA"/>
</dbReference>
<dbReference type="Proteomes" id="UP000198287">
    <property type="component" value="Unassembled WGS sequence"/>
</dbReference>
<feature type="signal peptide" evidence="6">
    <location>
        <begin position="1"/>
        <end position="19"/>
    </location>
</feature>
<evidence type="ECO:0000256" key="6">
    <source>
        <dbReference type="RuleBase" id="RU361199"/>
    </source>
</evidence>
<dbReference type="InterPro" id="IPR050843">
    <property type="entry name" value="Glycosyl_Hydrlase_38"/>
</dbReference>
<dbReference type="EC" id="3.2.1.-" evidence="6"/>
<dbReference type="GO" id="GO:0046872">
    <property type="term" value="F:metal ion binding"/>
    <property type="evidence" value="ECO:0007669"/>
    <property type="project" value="UniProtKB-KW"/>
</dbReference>
<keyword evidence="10" id="KW-1185">Reference proteome</keyword>
<keyword evidence="5 6" id="KW-0326">Glycosidase</keyword>
<dbReference type="GO" id="GO:0006491">
    <property type="term" value="P:N-glycan processing"/>
    <property type="evidence" value="ECO:0007669"/>
    <property type="project" value="TreeGrafter"/>
</dbReference>
<dbReference type="InterPro" id="IPR011013">
    <property type="entry name" value="Gal_mutarotase_sf_dom"/>
</dbReference>
<dbReference type="Pfam" id="PF07748">
    <property type="entry name" value="Glyco_hydro_38C"/>
    <property type="match status" value="1"/>
</dbReference>
<dbReference type="SMART" id="SM00872">
    <property type="entry name" value="Alpha-mann_mid"/>
    <property type="match status" value="1"/>
</dbReference>
<dbReference type="SUPFAM" id="SSF74650">
    <property type="entry name" value="Galactose mutarotase-like"/>
    <property type="match status" value="1"/>
</dbReference>
<feature type="chain" id="PRO_5017852586" description="Alpha-mannosidase" evidence="6">
    <location>
        <begin position="20"/>
        <end position="1213"/>
    </location>
</feature>
<evidence type="ECO:0000313" key="10">
    <source>
        <dbReference type="Proteomes" id="UP000198287"/>
    </source>
</evidence>
<dbReference type="GO" id="GO:0004559">
    <property type="term" value="F:alpha-mannosidase activity"/>
    <property type="evidence" value="ECO:0007669"/>
    <property type="project" value="InterPro"/>
</dbReference>
<dbReference type="GO" id="GO:0006013">
    <property type="term" value="P:mannose metabolic process"/>
    <property type="evidence" value="ECO:0007669"/>
    <property type="project" value="InterPro"/>
</dbReference>
<dbReference type="SUPFAM" id="SSF88688">
    <property type="entry name" value="Families 57/38 glycoside transferase middle domain"/>
    <property type="match status" value="1"/>
</dbReference>
<proteinExistence type="inferred from homology"/>
<dbReference type="OMA" id="CLKYDFR"/>
<evidence type="ECO:0000256" key="2">
    <source>
        <dbReference type="ARBA" id="ARBA00022723"/>
    </source>
</evidence>
<dbReference type="InterPro" id="IPR028995">
    <property type="entry name" value="Glyco_hydro_57/38_cen_sf"/>
</dbReference>
<comment type="caution">
    <text evidence="9">The sequence shown here is derived from an EMBL/GenBank/DDBJ whole genome shotgun (WGS) entry which is preliminary data.</text>
</comment>
<dbReference type="InterPro" id="IPR013780">
    <property type="entry name" value="Glyco_hydro_b"/>
</dbReference>
<dbReference type="OrthoDB" id="10261055at2759"/>
<dbReference type="InterPro" id="IPR011330">
    <property type="entry name" value="Glyco_hydro/deAcase_b/a-brl"/>
</dbReference>
<protein>
    <recommendedName>
        <fullName evidence="6">Alpha-mannosidase</fullName>
        <ecNumber evidence="6">3.2.1.-</ecNumber>
    </recommendedName>
</protein>
<keyword evidence="4 6" id="KW-0862">Zinc</keyword>
<dbReference type="Gene3D" id="1.20.1270.50">
    <property type="entry name" value="Glycoside hydrolase family 38, central domain"/>
    <property type="match status" value="1"/>
</dbReference>